<protein>
    <submittedName>
        <fullName evidence="1">Uncharacterized protein</fullName>
    </submittedName>
</protein>
<sequence>MGQAVIDFLWWSYGTAYEGMNNLTNQIMERPSIRIPFMTIGRALFYLGLAINAGKFIRKHTFFCL</sequence>
<name>A0ABQ1LDE4_9BACT</name>
<evidence type="ECO:0000313" key="2">
    <source>
        <dbReference type="Proteomes" id="UP000636010"/>
    </source>
</evidence>
<accession>A0ABQ1LDE4</accession>
<comment type="caution">
    <text evidence="1">The sequence shown here is derived from an EMBL/GenBank/DDBJ whole genome shotgun (WGS) entry which is preliminary data.</text>
</comment>
<keyword evidence="2" id="KW-1185">Reference proteome</keyword>
<proteinExistence type="predicted"/>
<gene>
    <name evidence="1" type="ORF">GCM10011506_05140</name>
</gene>
<reference evidence="2" key="1">
    <citation type="journal article" date="2019" name="Int. J. Syst. Evol. Microbiol.">
        <title>The Global Catalogue of Microorganisms (GCM) 10K type strain sequencing project: providing services to taxonomists for standard genome sequencing and annotation.</title>
        <authorList>
            <consortium name="The Broad Institute Genomics Platform"/>
            <consortium name="The Broad Institute Genome Sequencing Center for Infectious Disease"/>
            <person name="Wu L."/>
            <person name="Ma J."/>
        </authorList>
    </citation>
    <scope>NUCLEOTIDE SEQUENCE [LARGE SCALE GENOMIC DNA]</scope>
    <source>
        <strain evidence="2">CGMCC 1.10832</strain>
    </source>
</reference>
<dbReference type="Proteomes" id="UP000636010">
    <property type="component" value="Unassembled WGS sequence"/>
</dbReference>
<dbReference type="EMBL" id="BMEC01000001">
    <property type="protein sequence ID" value="GGC22776.1"/>
    <property type="molecule type" value="Genomic_DNA"/>
</dbReference>
<evidence type="ECO:0000313" key="1">
    <source>
        <dbReference type="EMBL" id="GGC22776.1"/>
    </source>
</evidence>
<organism evidence="1 2">
    <name type="scientific">Marivirga lumbricoides</name>
    <dbReference type="NCBI Taxonomy" id="1046115"/>
    <lineage>
        <taxon>Bacteria</taxon>
        <taxon>Pseudomonadati</taxon>
        <taxon>Bacteroidota</taxon>
        <taxon>Cytophagia</taxon>
        <taxon>Cytophagales</taxon>
        <taxon>Marivirgaceae</taxon>
        <taxon>Marivirga</taxon>
    </lineage>
</organism>